<keyword evidence="3" id="KW-0964">Secreted</keyword>
<evidence type="ECO:0000256" key="6">
    <source>
        <dbReference type="SAM" id="SignalP"/>
    </source>
</evidence>
<evidence type="ECO:0000256" key="1">
    <source>
        <dbReference type="ARBA" id="ARBA00004613"/>
    </source>
</evidence>
<evidence type="ECO:0000256" key="3">
    <source>
        <dbReference type="ARBA" id="ARBA00022525"/>
    </source>
</evidence>
<keyword evidence="5" id="KW-1015">Disulfide bond</keyword>
<accession>A0ABM1Q7G9</accession>
<evidence type="ECO:0000256" key="5">
    <source>
        <dbReference type="ARBA" id="ARBA00023157"/>
    </source>
</evidence>
<proteinExistence type="inferred from homology"/>
<evidence type="ECO:0000313" key="8">
    <source>
        <dbReference type="RefSeq" id="XP_019082707.1"/>
    </source>
</evidence>
<keyword evidence="4 6" id="KW-0732">Signal</keyword>
<reference evidence="8" key="2">
    <citation type="submission" date="2025-08" db="UniProtKB">
        <authorList>
            <consortium name="RefSeq"/>
        </authorList>
    </citation>
    <scope>IDENTIFICATION</scope>
    <source>
        <tissue evidence="8">Leaf</tissue>
    </source>
</reference>
<protein>
    <submittedName>
        <fullName evidence="8">Defensin-like protein 238</fullName>
    </submittedName>
</protein>
<sequence length="60" mass="6850">MRSAISFIVLCVFMFIALNHVEGQVKPKECQIRNTYRGNCGTNGSQKCLSVYIYIYIVTK</sequence>
<dbReference type="RefSeq" id="XP_019082707.1">
    <property type="nucleotide sequence ID" value="XM_019227162.1"/>
</dbReference>
<dbReference type="InterPro" id="IPR010682">
    <property type="entry name" value="SCRL"/>
</dbReference>
<name>A0ABM1Q7G9_CAMSA</name>
<evidence type="ECO:0000256" key="4">
    <source>
        <dbReference type="ARBA" id="ARBA00022729"/>
    </source>
</evidence>
<gene>
    <name evidence="8" type="primary">LOC109125500</name>
</gene>
<keyword evidence="7" id="KW-1185">Reference proteome</keyword>
<reference evidence="7" key="1">
    <citation type="journal article" date="2014" name="Nat. Commun.">
        <title>The emerging biofuel crop Camelina sativa retains a highly undifferentiated hexaploid genome structure.</title>
        <authorList>
            <person name="Kagale S."/>
            <person name="Koh C."/>
            <person name="Nixon J."/>
            <person name="Bollina V."/>
            <person name="Clarke W.E."/>
            <person name="Tuteja R."/>
            <person name="Spillane C."/>
            <person name="Robinson S.J."/>
            <person name="Links M.G."/>
            <person name="Clarke C."/>
            <person name="Higgins E.E."/>
            <person name="Huebert T."/>
            <person name="Sharpe A.G."/>
            <person name="Parkin I.A."/>
        </authorList>
    </citation>
    <scope>NUCLEOTIDE SEQUENCE [LARGE SCALE GENOMIC DNA]</scope>
    <source>
        <strain evidence="7">cv. DH55</strain>
    </source>
</reference>
<evidence type="ECO:0000313" key="7">
    <source>
        <dbReference type="Proteomes" id="UP000694864"/>
    </source>
</evidence>
<dbReference type="GeneID" id="109125500"/>
<dbReference type="Pfam" id="PF06876">
    <property type="entry name" value="SCRL"/>
    <property type="match status" value="1"/>
</dbReference>
<feature type="signal peptide" evidence="6">
    <location>
        <begin position="1"/>
        <end position="23"/>
    </location>
</feature>
<evidence type="ECO:0000256" key="2">
    <source>
        <dbReference type="ARBA" id="ARBA00006722"/>
    </source>
</evidence>
<feature type="chain" id="PRO_5046452542" evidence="6">
    <location>
        <begin position="24"/>
        <end position="60"/>
    </location>
</feature>
<comment type="similarity">
    <text evidence="2">Belongs to the DEFL family.</text>
</comment>
<dbReference type="Proteomes" id="UP000694864">
    <property type="component" value="Chromosome 7"/>
</dbReference>
<organism evidence="7 8">
    <name type="scientific">Camelina sativa</name>
    <name type="common">False flax</name>
    <name type="synonym">Myagrum sativum</name>
    <dbReference type="NCBI Taxonomy" id="90675"/>
    <lineage>
        <taxon>Eukaryota</taxon>
        <taxon>Viridiplantae</taxon>
        <taxon>Streptophyta</taxon>
        <taxon>Embryophyta</taxon>
        <taxon>Tracheophyta</taxon>
        <taxon>Spermatophyta</taxon>
        <taxon>Magnoliopsida</taxon>
        <taxon>eudicotyledons</taxon>
        <taxon>Gunneridae</taxon>
        <taxon>Pentapetalae</taxon>
        <taxon>rosids</taxon>
        <taxon>malvids</taxon>
        <taxon>Brassicales</taxon>
        <taxon>Brassicaceae</taxon>
        <taxon>Camelineae</taxon>
        <taxon>Camelina</taxon>
    </lineage>
</organism>
<comment type="subcellular location">
    <subcellularLocation>
        <location evidence="1">Secreted</location>
    </subcellularLocation>
</comment>